<sequence length="351" mass="41168">MACSVRDVAQKIAVWVLCLFYSAQIVLMIVVMFFKKPHSKFWVVKKRPYAPQCLVKHEYGVSKYATVNGVKLHYVENGDPSKPLMLFIHGYPEFWFSWRHQLKEFSKDYWYETSRNSTQQYLKTCAGYGDSDKPKQLEAYEITQLIRDVRELVTTLGRKKFTLVAHDWGAVIGWEFLATHMDMVDKYILMDAPSRRVVRKLLLTNKTQFKMSWYVFFYQMPKLPEFFMRMSDLKLFEMVFRKHCNDEELEAFKYTFAKKGALTYPINYYRANFGTRVQSSRPPADVPHAPGLYLLGEHDAYISKETGPLMQKEYNNLSFKIVPGVDHFLQQHNPTLVNQVMREFLEGGGGQ</sequence>
<dbReference type="VEuPathDB" id="VectorBase:CPIJ005246"/>
<evidence type="ECO:0000313" key="5">
    <source>
        <dbReference type="EMBL" id="EDS26425.1"/>
    </source>
</evidence>
<dbReference type="Pfam" id="PF00561">
    <property type="entry name" value="Abhydrolase_1"/>
    <property type="match status" value="1"/>
</dbReference>
<feature type="transmembrane region" description="Helical" evidence="3">
    <location>
        <begin position="12"/>
        <end position="34"/>
    </location>
</feature>
<dbReference type="InterPro" id="IPR029058">
    <property type="entry name" value="AB_hydrolase_fold"/>
</dbReference>
<keyword evidence="3" id="KW-1133">Transmembrane helix</keyword>
<keyword evidence="3" id="KW-0472">Membrane</keyword>
<protein>
    <submittedName>
        <fullName evidence="5 6">Abhydrolase domain-containing protein 7</fullName>
    </submittedName>
</protein>
<dbReference type="EMBL" id="DS231920">
    <property type="protein sequence ID" value="EDS26425.1"/>
    <property type="molecule type" value="Genomic_DNA"/>
</dbReference>
<evidence type="ECO:0000256" key="2">
    <source>
        <dbReference type="ARBA" id="ARBA00038334"/>
    </source>
</evidence>
<comment type="similarity">
    <text evidence="2">Belongs to the AB hydrolase superfamily. Epoxide hydrolase family.</text>
</comment>
<dbReference type="Proteomes" id="UP000002320">
    <property type="component" value="Unassembled WGS sequence"/>
</dbReference>
<evidence type="ECO:0000259" key="4">
    <source>
        <dbReference type="Pfam" id="PF00561"/>
    </source>
</evidence>
<evidence type="ECO:0000256" key="3">
    <source>
        <dbReference type="SAM" id="Phobius"/>
    </source>
</evidence>
<dbReference type="InterPro" id="IPR000073">
    <property type="entry name" value="AB_hydrolase_1"/>
</dbReference>
<dbReference type="ESTHER" id="culqu-b0xj28">
    <property type="family name" value="Epoxide_hydrolase"/>
</dbReference>
<dbReference type="OMA" id="YQIPMLV"/>
<dbReference type="Gene3D" id="3.40.50.1820">
    <property type="entry name" value="alpha/beta hydrolase"/>
    <property type="match status" value="1"/>
</dbReference>
<dbReference type="PANTHER" id="PTHR43329">
    <property type="entry name" value="EPOXIDE HYDROLASE"/>
    <property type="match status" value="1"/>
</dbReference>
<dbReference type="KEGG" id="cqu:CpipJ_CPIJ005246"/>
<organism>
    <name type="scientific">Culex quinquefasciatus</name>
    <name type="common">Southern house mosquito</name>
    <name type="synonym">Culex pungens</name>
    <dbReference type="NCBI Taxonomy" id="7176"/>
    <lineage>
        <taxon>Eukaryota</taxon>
        <taxon>Metazoa</taxon>
        <taxon>Ecdysozoa</taxon>
        <taxon>Arthropoda</taxon>
        <taxon>Hexapoda</taxon>
        <taxon>Insecta</taxon>
        <taxon>Pterygota</taxon>
        <taxon>Neoptera</taxon>
        <taxon>Endopterygota</taxon>
        <taxon>Diptera</taxon>
        <taxon>Nematocera</taxon>
        <taxon>Culicoidea</taxon>
        <taxon>Culicidae</taxon>
        <taxon>Culicinae</taxon>
        <taxon>Culicini</taxon>
        <taxon>Culex</taxon>
        <taxon>Culex</taxon>
    </lineage>
</organism>
<reference evidence="5" key="1">
    <citation type="submission" date="2007-03" db="EMBL/GenBank/DDBJ databases">
        <title>Annotation of Culex pipiens quinquefasciatus.</title>
        <authorList>
            <consortium name="The Broad Institute Genome Sequencing Platform"/>
            <person name="Atkinson P.W."/>
            <person name="Hemingway J."/>
            <person name="Christensen B.M."/>
            <person name="Higgs S."/>
            <person name="Kodira C."/>
            <person name="Hannick L."/>
            <person name="Megy K."/>
            <person name="O'Leary S."/>
            <person name="Pearson M."/>
            <person name="Haas B.J."/>
            <person name="Mauceli E."/>
            <person name="Wortman J.R."/>
            <person name="Lee N.H."/>
            <person name="Guigo R."/>
            <person name="Stanke M."/>
            <person name="Alvarado L."/>
            <person name="Amedeo P."/>
            <person name="Antoine C.H."/>
            <person name="Arensburger P."/>
            <person name="Bidwell S.L."/>
            <person name="Crawford M."/>
            <person name="Camaro F."/>
            <person name="Devon K."/>
            <person name="Engels R."/>
            <person name="Hammond M."/>
            <person name="Howarth C."/>
            <person name="Koehrsen M."/>
            <person name="Lawson D."/>
            <person name="Montgomery P."/>
            <person name="Nene V."/>
            <person name="Nusbaum C."/>
            <person name="Puiu D."/>
            <person name="Romero-Severson J."/>
            <person name="Severson D.W."/>
            <person name="Shumway M."/>
            <person name="Sisk P."/>
            <person name="Stolte C."/>
            <person name="Zeng Q."/>
            <person name="Eisenstadt E."/>
            <person name="Fraser-Liggett C."/>
            <person name="Strausberg R."/>
            <person name="Galagan J."/>
            <person name="Birren B."/>
            <person name="Collins F.H."/>
        </authorList>
    </citation>
    <scope>NUCLEOTIDE SEQUENCE [LARGE SCALE GENOMIC DNA]</scope>
    <source>
        <strain evidence="5">JHB</strain>
    </source>
</reference>
<dbReference type="HOGENOM" id="CLU_020336_7_3_1"/>
<dbReference type="AlphaFoldDB" id="B0WFT1"/>
<name>B0WFT1_CULQU</name>
<dbReference type="InterPro" id="IPR000639">
    <property type="entry name" value="Epox_hydrolase-like"/>
</dbReference>
<keyword evidence="3" id="KW-0812">Transmembrane</keyword>
<dbReference type="eggNOG" id="KOG4178">
    <property type="taxonomic scope" value="Eukaryota"/>
</dbReference>
<reference evidence="6" key="2">
    <citation type="submission" date="2020-05" db="UniProtKB">
        <authorList>
            <consortium name="EnsemblMetazoa"/>
        </authorList>
    </citation>
    <scope>IDENTIFICATION</scope>
    <source>
        <strain evidence="6">JHB</strain>
    </source>
</reference>
<dbReference type="EnsemblMetazoa" id="CPIJ005246-RA">
    <property type="protein sequence ID" value="CPIJ005246-PA"/>
    <property type="gene ID" value="CPIJ005246"/>
</dbReference>
<dbReference type="VEuPathDB" id="VectorBase:CQUJHB013495"/>
<dbReference type="SUPFAM" id="SSF53474">
    <property type="entry name" value="alpha/beta-Hydrolases"/>
    <property type="match status" value="1"/>
</dbReference>
<dbReference type="PRINTS" id="PR00412">
    <property type="entry name" value="EPOXHYDRLASE"/>
</dbReference>
<proteinExistence type="inferred from homology"/>
<feature type="domain" description="AB hydrolase-1" evidence="4">
    <location>
        <begin position="83"/>
        <end position="330"/>
    </location>
</feature>
<evidence type="ECO:0000256" key="1">
    <source>
        <dbReference type="ARBA" id="ARBA00022801"/>
    </source>
</evidence>
<dbReference type="GO" id="GO:0004301">
    <property type="term" value="F:epoxide hydrolase activity"/>
    <property type="evidence" value="ECO:0007669"/>
    <property type="project" value="UniProtKB-ARBA"/>
</dbReference>
<gene>
    <name evidence="6" type="primary">6037679</name>
    <name evidence="5" type="ORF">CpipJ_CPIJ005246</name>
</gene>
<keyword evidence="7" id="KW-1185">Reference proteome</keyword>
<dbReference type="OrthoDB" id="408373at2759"/>
<evidence type="ECO:0000313" key="7">
    <source>
        <dbReference type="Proteomes" id="UP000002320"/>
    </source>
</evidence>
<accession>B0WFT1</accession>
<keyword evidence="1 5" id="KW-0378">Hydrolase</keyword>
<evidence type="ECO:0000313" key="6">
    <source>
        <dbReference type="EnsemblMetazoa" id="CPIJ005246-PA"/>
    </source>
</evidence>
<dbReference type="InParanoid" id="B0WFT1"/>